<evidence type="ECO:0000313" key="2">
    <source>
        <dbReference type="Proteomes" id="UP000091967"/>
    </source>
</evidence>
<dbReference type="OMA" id="AITIVEC"/>
<evidence type="ECO:0008006" key="3">
    <source>
        <dbReference type="Google" id="ProtNLM"/>
    </source>
</evidence>
<proteinExistence type="predicted"/>
<dbReference type="Proteomes" id="UP000091967">
    <property type="component" value="Unassembled WGS sequence"/>
</dbReference>
<name>A0A1B8ANC8_FUSPO</name>
<dbReference type="STRING" id="36050.A0A1B8ANC8"/>
<protein>
    <recommendedName>
        <fullName evidence="3">F-box domain-containing protein</fullName>
    </recommendedName>
</protein>
<accession>A0A1B8ANC8</accession>
<dbReference type="EMBL" id="LYXU01000003">
    <property type="protein sequence ID" value="OBS22035.1"/>
    <property type="molecule type" value="Genomic_DNA"/>
</dbReference>
<keyword evidence="2" id="KW-1185">Reference proteome</keyword>
<reference evidence="1 2" key="1">
    <citation type="submission" date="2016-06" db="EMBL/GenBank/DDBJ databases">
        <title>Living apart together: crosstalk between the core and supernumerary genomes in a fungal plant pathogen.</title>
        <authorList>
            <person name="Vanheule A."/>
            <person name="Audenaert K."/>
            <person name="Warris S."/>
            <person name="Van De Geest H."/>
            <person name="Schijlen E."/>
            <person name="Hofte M."/>
            <person name="De Saeger S."/>
            <person name="Haesaert G."/>
            <person name="Waalwijk C."/>
            <person name="Van Der Lee T."/>
        </authorList>
    </citation>
    <scope>NUCLEOTIDE SEQUENCE [LARGE SCALE GENOMIC DNA]</scope>
    <source>
        <strain evidence="1 2">2516</strain>
    </source>
</reference>
<evidence type="ECO:0000313" key="1">
    <source>
        <dbReference type="EMBL" id="OBS22035.1"/>
    </source>
</evidence>
<organism evidence="1 2">
    <name type="scientific">Fusarium poae</name>
    <dbReference type="NCBI Taxonomy" id="36050"/>
    <lineage>
        <taxon>Eukaryota</taxon>
        <taxon>Fungi</taxon>
        <taxon>Dikarya</taxon>
        <taxon>Ascomycota</taxon>
        <taxon>Pezizomycotina</taxon>
        <taxon>Sordariomycetes</taxon>
        <taxon>Hypocreomycetidae</taxon>
        <taxon>Hypocreales</taxon>
        <taxon>Nectriaceae</taxon>
        <taxon>Fusarium</taxon>
    </lineage>
</organism>
<sequence>MSNPFSHSSAASIEVLPPEILLPIVTSLPGLDTLWDLLRASPNVWRLFDENALSIVENILSGPNAILPPAVTEVVRSVILARSKALPFRNLDEFQRQFLFRLFPCFPSRGQSKDNLINIEPDLLSAAVPSASVLRSTVATAYQISTLSQACLSSYLERLRDPNFRPMHCLDPNLTYIYPYGSESKRAPAWDRVFDNITPAKVVDAGQPNWVEEMRAVRALWIIQLVGELQCQSDTLGWSDEDVNRLNAMKPADMIDQNHVPESLRKSEEVKSLMHYIDTIGEVKQDTYYKLPSPPPYKRWITASPNRNERFDRVFRYRRDGTPVTFRYPTDDNFWGRTEQALRQEAPAMMFYRQINKPWSPRVGTSPIEGVKFDSFRRLGFDFWDMWRMYLLGMHRGLGDNKAPSDCFYVFAWESILPSDEVASLKVELRKRRID</sequence>
<dbReference type="AlphaFoldDB" id="A0A1B8ANC8"/>
<gene>
    <name evidence="1" type="ORF">FPOA_08372</name>
</gene>
<comment type="caution">
    <text evidence="1">The sequence shown here is derived from an EMBL/GenBank/DDBJ whole genome shotgun (WGS) entry which is preliminary data.</text>
</comment>